<proteinExistence type="inferred from homology"/>
<comment type="subcellular location">
    <subcellularLocation>
        <location evidence="1 7">Cell membrane</location>
        <topology evidence="1 7">Multi-pass membrane protein</topology>
    </subcellularLocation>
</comment>
<feature type="transmembrane region" description="Helical" evidence="7">
    <location>
        <begin position="217"/>
        <end position="237"/>
    </location>
</feature>
<dbReference type="GO" id="GO:0055085">
    <property type="term" value="P:transmembrane transport"/>
    <property type="evidence" value="ECO:0007669"/>
    <property type="project" value="InterPro"/>
</dbReference>
<evidence type="ECO:0000259" key="8">
    <source>
        <dbReference type="PROSITE" id="PS50928"/>
    </source>
</evidence>
<comment type="caution">
    <text evidence="9">The sequence shown here is derived from an EMBL/GenBank/DDBJ whole genome shotgun (WGS) entry which is preliminary data.</text>
</comment>
<keyword evidence="2 7" id="KW-0813">Transport</keyword>
<dbReference type="Proteomes" id="UP000321638">
    <property type="component" value="Unassembled WGS sequence"/>
</dbReference>
<feature type="transmembrane region" description="Helical" evidence="7">
    <location>
        <begin position="64"/>
        <end position="83"/>
    </location>
</feature>
<dbReference type="OrthoDB" id="8138334at2"/>
<dbReference type="SUPFAM" id="SSF161098">
    <property type="entry name" value="MetI-like"/>
    <property type="match status" value="1"/>
</dbReference>
<comment type="similarity">
    <text evidence="7">Belongs to the binding-protein-dependent transport system permease family.</text>
</comment>
<dbReference type="InterPro" id="IPR035906">
    <property type="entry name" value="MetI-like_sf"/>
</dbReference>
<evidence type="ECO:0000313" key="10">
    <source>
        <dbReference type="Proteomes" id="UP000321638"/>
    </source>
</evidence>
<dbReference type="PROSITE" id="PS50928">
    <property type="entry name" value="ABC_TM1"/>
    <property type="match status" value="1"/>
</dbReference>
<evidence type="ECO:0000256" key="4">
    <source>
        <dbReference type="ARBA" id="ARBA00022692"/>
    </source>
</evidence>
<keyword evidence="5 7" id="KW-1133">Transmembrane helix</keyword>
<keyword evidence="4 7" id="KW-0812">Transmembrane</keyword>
<organism evidence="9 10">
    <name type="scientific">Vineibacter terrae</name>
    <dbReference type="NCBI Taxonomy" id="2586908"/>
    <lineage>
        <taxon>Bacteria</taxon>
        <taxon>Pseudomonadati</taxon>
        <taxon>Pseudomonadota</taxon>
        <taxon>Alphaproteobacteria</taxon>
        <taxon>Hyphomicrobiales</taxon>
        <taxon>Vineibacter</taxon>
    </lineage>
</organism>
<name>A0A5C8PQC6_9HYPH</name>
<keyword evidence="10" id="KW-1185">Reference proteome</keyword>
<evidence type="ECO:0000256" key="1">
    <source>
        <dbReference type="ARBA" id="ARBA00004651"/>
    </source>
</evidence>
<dbReference type="Pfam" id="PF00528">
    <property type="entry name" value="BPD_transp_1"/>
    <property type="match status" value="1"/>
</dbReference>
<keyword evidence="3" id="KW-1003">Cell membrane</keyword>
<gene>
    <name evidence="9" type="ORF">FHP25_09035</name>
</gene>
<dbReference type="InterPro" id="IPR000515">
    <property type="entry name" value="MetI-like"/>
</dbReference>
<dbReference type="RefSeq" id="WP_147846604.1">
    <property type="nucleotide sequence ID" value="NZ_VDUZ01000008.1"/>
</dbReference>
<dbReference type="CDD" id="cd06261">
    <property type="entry name" value="TM_PBP2"/>
    <property type="match status" value="1"/>
</dbReference>
<dbReference type="Gene3D" id="1.10.3720.10">
    <property type="entry name" value="MetI-like"/>
    <property type="match status" value="1"/>
</dbReference>
<keyword evidence="6 7" id="KW-0472">Membrane</keyword>
<dbReference type="PANTHER" id="PTHR30151:SF20">
    <property type="entry name" value="ABC TRANSPORTER PERMEASE PROTEIN HI_0355-RELATED"/>
    <property type="match status" value="1"/>
</dbReference>
<protein>
    <submittedName>
        <fullName evidence="9">ABC transporter permease subunit</fullName>
    </submittedName>
</protein>
<dbReference type="GO" id="GO:0005886">
    <property type="term" value="C:plasma membrane"/>
    <property type="evidence" value="ECO:0007669"/>
    <property type="project" value="UniProtKB-SubCell"/>
</dbReference>
<evidence type="ECO:0000256" key="5">
    <source>
        <dbReference type="ARBA" id="ARBA00022989"/>
    </source>
</evidence>
<evidence type="ECO:0000256" key="2">
    <source>
        <dbReference type="ARBA" id="ARBA00022448"/>
    </source>
</evidence>
<dbReference type="PANTHER" id="PTHR30151">
    <property type="entry name" value="ALKANE SULFONATE ABC TRANSPORTER-RELATED, MEMBRANE SUBUNIT"/>
    <property type="match status" value="1"/>
</dbReference>
<evidence type="ECO:0000256" key="3">
    <source>
        <dbReference type="ARBA" id="ARBA00022475"/>
    </source>
</evidence>
<evidence type="ECO:0000256" key="7">
    <source>
        <dbReference type="RuleBase" id="RU363032"/>
    </source>
</evidence>
<sequence length="255" mass="26819">MSRPGVVIAGRLLLGLGLVLLWTLLHRVLGDHTIAGLGDIAVRLWEIAQNGVLLRDIGVTMLEAGAGLAVGGLAGFALPFLITRVPGFEAALRPFIAAAMGVPKLALAPLLILWFGIGLLSKVVFVALVVFFLLFFSTLAGIRGADPRLIAVARVLGLRELMLLREVMLPSTLPFVFASLKVALPRAISAAVVGEFIAADTGLGSYIQNAMSQADTVGVFTGVIVVTVLVVVVNAVLDHTQKRAMGWRHSAIGGF</sequence>
<reference evidence="9 10" key="1">
    <citation type="submission" date="2019-06" db="EMBL/GenBank/DDBJ databases">
        <title>New taxonomy in bacterial strain CC-CFT640, isolated from vineyard.</title>
        <authorList>
            <person name="Lin S.-Y."/>
            <person name="Tsai C.-F."/>
            <person name="Young C.-C."/>
        </authorList>
    </citation>
    <scope>NUCLEOTIDE SEQUENCE [LARGE SCALE GENOMIC DNA]</scope>
    <source>
        <strain evidence="9 10">CC-CFT640</strain>
    </source>
</reference>
<evidence type="ECO:0000313" key="9">
    <source>
        <dbReference type="EMBL" id="TXL77564.1"/>
    </source>
</evidence>
<evidence type="ECO:0000256" key="6">
    <source>
        <dbReference type="ARBA" id="ARBA00023136"/>
    </source>
</evidence>
<feature type="transmembrane region" description="Helical" evidence="7">
    <location>
        <begin position="95"/>
        <end position="117"/>
    </location>
</feature>
<dbReference type="EMBL" id="VDUZ01000008">
    <property type="protein sequence ID" value="TXL77564.1"/>
    <property type="molecule type" value="Genomic_DNA"/>
</dbReference>
<accession>A0A5C8PQC6</accession>
<dbReference type="AlphaFoldDB" id="A0A5C8PQC6"/>
<feature type="domain" description="ABC transmembrane type-1" evidence="8">
    <location>
        <begin position="57"/>
        <end position="237"/>
    </location>
</feature>
<feature type="transmembrane region" description="Helical" evidence="7">
    <location>
        <begin position="123"/>
        <end position="142"/>
    </location>
</feature>